<sequence>MYPGARRGPSDSLVSVHHPGYHDRHESHHLTFPHDLVAAVAHLYIVCAPSSSLVWRSADRCRRFSPALHSFKKLYHSLRHDPHIFAMQSTSFSTNEDALDVLCHHFSLVKRLFPPNTPLQPTFEMQLTGPASRMATHVLAVRPSDGNPKSPLLMVPVDGPLYHQCFGRADFVPQSTTAPAPHLLAGAQLPSVTLPVIPVEVPHGASLPLVLLFGLGLETDLNLLASRILPPEVIGEFPNAAAMSTVMSRYKEHLFDWYLQYNQGMWKNILALGPRNTALVELVQTAYKVLADARRMRVRRW</sequence>
<proteinExistence type="predicted"/>
<organism evidence="1 2">
    <name type="scientific">Mycena rosella</name>
    <name type="common">Pink bonnet</name>
    <name type="synonym">Agaricus rosellus</name>
    <dbReference type="NCBI Taxonomy" id="1033263"/>
    <lineage>
        <taxon>Eukaryota</taxon>
        <taxon>Fungi</taxon>
        <taxon>Dikarya</taxon>
        <taxon>Basidiomycota</taxon>
        <taxon>Agaricomycotina</taxon>
        <taxon>Agaricomycetes</taxon>
        <taxon>Agaricomycetidae</taxon>
        <taxon>Agaricales</taxon>
        <taxon>Marasmiineae</taxon>
        <taxon>Mycenaceae</taxon>
        <taxon>Mycena</taxon>
    </lineage>
</organism>
<dbReference type="EMBL" id="JARKIE010000016">
    <property type="protein sequence ID" value="KAJ7701837.1"/>
    <property type="molecule type" value="Genomic_DNA"/>
</dbReference>
<accession>A0AAD7GMC5</accession>
<name>A0AAD7GMC5_MYCRO</name>
<keyword evidence="2" id="KW-1185">Reference proteome</keyword>
<protein>
    <submittedName>
        <fullName evidence="1">Uncharacterized protein</fullName>
    </submittedName>
</protein>
<comment type="caution">
    <text evidence="1">The sequence shown here is derived from an EMBL/GenBank/DDBJ whole genome shotgun (WGS) entry which is preliminary data.</text>
</comment>
<dbReference type="Proteomes" id="UP001221757">
    <property type="component" value="Unassembled WGS sequence"/>
</dbReference>
<dbReference type="AlphaFoldDB" id="A0AAD7GMC5"/>
<evidence type="ECO:0000313" key="1">
    <source>
        <dbReference type="EMBL" id="KAJ7701837.1"/>
    </source>
</evidence>
<gene>
    <name evidence="1" type="ORF">B0H17DRAFT_1044879</name>
</gene>
<reference evidence="1" key="1">
    <citation type="submission" date="2023-03" db="EMBL/GenBank/DDBJ databases">
        <title>Massive genome expansion in bonnet fungi (Mycena s.s.) driven by repeated elements and novel gene families across ecological guilds.</title>
        <authorList>
            <consortium name="Lawrence Berkeley National Laboratory"/>
            <person name="Harder C.B."/>
            <person name="Miyauchi S."/>
            <person name="Viragh M."/>
            <person name="Kuo A."/>
            <person name="Thoen E."/>
            <person name="Andreopoulos B."/>
            <person name="Lu D."/>
            <person name="Skrede I."/>
            <person name="Drula E."/>
            <person name="Henrissat B."/>
            <person name="Morin E."/>
            <person name="Kohler A."/>
            <person name="Barry K."/>
            <person name="LaButti K."/>
            <person name="Morin E."/>
            <person name="Salamov A."/>
            <person name="Lipzen A."/>
            <person name="Mereny Z."/>
            <person name="Hegedus B."/>
            <person name="Baldrian P."/>
            <person name="Stursova M."/>
            <person name="Weitz H."/>
            <person name="Taylor A."/>
            <person name="Grigoriev I.V."/>
            <person name="Nagy L.G."/>
            <person name="Martin F."/>
            <person name="Kauserud H."/>
        </authorList>
    </citation>
    <scope>NUCLEOTIDE SEQUENCE</scope>
    <source>
        <strain evidence="1">CBHHK067</strain>
    </source>
</reference>
<evidence type="ECO:0000313" key="2">
    <source>
        <dbReference type="Proteomes" id="UP001221757"/>
    </source>
</evidence>